<dbReference type="OrthoDB" id="342281at2759"/>
<dbReference type="AlphaFoldDB" id="A0A835ZD47"/>
<organism evidence="6 7">
    <name type="scientific">Tribonema minus</name>
    <dbReference type="NCBI Taxonomy" id="303371"/>
    <lineage>
        <taxon>Eukaryota</taxon>
        <taxon>Sar</taxon>
        <taxon>Stramenopiles</taxon>
        <taxon>Ochrophyta</taxon>
        <taxon>PX clade</taxon>
        <taxon>Xanthophyceae</taxon>
        <taxon>Tribonematales</taxon>
        <taxon>Tribonemataceae</taxon>
        <taxon>Tribonema</taxon>
    </lineage>
</organism>
<evidence type="ECO:0000256" key="1">
    <source>
        <dbReference type="ARBA" id="ARBA00004370"/>
    </source>
</evidence>
<sequence length="226" mass="24548">MAAFGKLAETKRRERAQAVAQAYAEATKDCISLAEAEAQVHTAIDIAYVEPEQPKDYAWRAAGGQVVQKRGLTSATHTRTMLERWQLALGMEAAVGGPNEAISSDNSLSACWGMDGQSGQLTVKLATAIRVDAITLEHASAQISPDRSSAPKTFHLLGLVDESAQPVPLLQGEYDLSASPQQLFRVPVGPYSQTAFSMVTLKVLDNYGKPEYTCIYRLQLHGRELQ</sequence>
<dbReference type="EMBL" id="JAFCMP010000038">
    <property type="protein sequence ID" value="KAG5190169.1"/>
    <property type="molecule type" value="Genomic_DNA"/>
</dbReference>
<name>A0A835ZD47_9STRA</name>
<feature type="domain" description="SUN" evidence="5">
    <location>
        <begin position="63"/>
        <end position="225"/>
    </location>
</feature>
<dbReference type="GO" id="GO:0016020">
    <property type="term" value="C:membrane"/>
    <property type="evidence" value="ECO:0007669"/>
    <property type="project" value="UniProtKB-SubCell"/>
</dbReference>
<dbReference type="Gene3D" id="2.60.120.260">
    <property type="entry name" value="Galactose-binding domain-like"/>
    <property type="match status" value="1"/>
</dbReference>
<dbReference type="GO" id="GO:0005635">
    <property type="term" value="C:nuclear envelope"/>
    <property type="evidence" value="ECO:0007669"/>
    <property type="project" value="TreeGrafter"/>
</dbReference>
<evidence type="ECO:0000313" key="7">
    <source>
        <dbReference type="Proteomes" id="UP000664859"/>
    </source>
</evidence>
<dbReference type="InterPro" id="IPR045119">
    <property type="entry name" value="SUN1-5"/>
</dbReference>
<dbReference type="Pfam" id="PF07738">
    <property type="entry name" value="Sad1_UNC"/>
    <property type="match status" value="1"/>
</dbReference>
<dbReference type="InterPro" id="IPR012919">
    <property type="entry name" value="SUN_dom"/>
</dbReference>
<comment type="caution">
    <text evidence="6">The sequence shown here is derived from an EMBL/GenBank/DDBJ whole genome shotgun (WGS) entry which is preliminary data.</text>
</comment>
<keyword evidence="3" id="KW-1133">Transmembrane helix</keyword>
<dbReference type="PANTHER" id="PTHR12911">
    <property type="entry name" value="SAD1/UNC-84-LIKE PROTEIN-RELATED"/>
    <property type="match status" value="1"/>
</dbReference>
<keyword evidence="2" id="KW-0812">Transmembrane</keyword>
<dbReference type="GO" id="GO:0043495">
    <property type="term" value="F:protein-membrane adaptor activity"/>
    <property type="evidence" value="ECO:0007669"/>
    <property type="project" value="TreeGrafter"/>
</dbReference>
<dbReference type="PANTHER" id="PTHR12911:SF8">
    <property type="entry name" value="KLAROID PROTEIN-RELATED"/>
    <property type="match status" value="1"/>
</dbReference>
<evidence type="ECO:0000256" key="4">
    <source>
        <dbReference type="ARBA" id="ARBA00023136"/>
    </source>
</evidence>
<comment type="subcellular location">
    <subcellularLocation>
        <location evidence="1">Membrane</location>
    </subcellularLocation>
</comment>
<dbReference type="PROSITE" id="PS51469">
    <property type="entry name" value="SUN"/>
    <property type="match status" value="1"/>
</dbReference>
<dbReference type="Proteomes" id="UP000664859">
    <property type="component" value="Unassembled WGS sequence"/>
</dbReference>
<reference evidence="6" key="1">
    <citation type="submission" date="2021-02" db="EMBL/GenBank/DDBJ databases">
        <title>First Annotated Genome of the Yellow-green Alga Tribonema minus.</title>
        <authorList>
            <person name="Mahan K.M."/>
        </authorList>
    </citation>
    <scope>NUCLEOTIDE SEQUENCE</scope>
    <source>
        <strain evidence="6">UTEX B ZZ1240</strain>
    </source>
</reference>
<evidence type="ECO:0000256" key="3">
    <source>
        <dbReference type="ARBA" id="ARBA00022989"/>
    </source>
</evidence>
<keyword evidence="4" id="KW-0472">Membrane</keyword>
<keyword evidence="7" id="KW-1185">Reference proteome</keyword>
<proteinExistence type="predicted"/>
<evidence type="ECO:0000256" key="2">
    <source>
        <dbReference type="ARBA" id="ARBA00022692"/>
    </source>
</evidence>
<evidence type="ECO:0000313" key="6">
    <source>
        <dbReference type="EMBL" id="KAG5190169.1"/>
    </source>
</evidence>
<gene>
    <name evidence="6" type="ORF">JKP88DRAFT_232539</name>
</gene>
<evidence type="ECO:0000259" key="5">
    <source>
        <dbReference type="PROSITE" id="PS51469"/>
    </source>
</evidence>
<accession>A0A835ZD47</accession>
<protein>
    <submittedName>
        <fullName evidence="6">UNC-like C-terminal-domain-containing protein</fullName>
    </submittedName>
</protein>